<evidence type="ECO:0000256" key="2">
    <source>
        <dbReference type="ARBA" id="ARBA00022989"/>
    </source>
</evidence>
<comment type="similarity">
    <text evidence="4">Belongs to the methyl-accepting chemotaxis (MCP) protein family.</text>
</comment>
<comment type="caution">
    <text evidence="9">The sequence shown here is derived from an EMBL/GenBank/DDBJ whole genome shotgun (WGS) entry which is preliminary data.</text>
</comment>
<dbReference type="Proteomes" id="UP001501195">
    <property type="component" value="Unassembled WGS sequence"/>
</dbReference>
<keyword evidence="10" id="KW-1185">Reference proteome</keyword>
<name>A0ABP9HU91_9ACTN</name>
<evidence type="ECO:0000259" key="7">
    <source>
        <dbReference type="PROSITE" id="PS50111"/>
    </source>
</evidence>
<evidence type="ECO:0000259" key="8">
    <source>
        <dbReference type="PROSITE" id="PS50885"/>
    </source>
</evidence>
<keyword evidence="3 5" id="KW-0807">Transducer</keyword>
<feature type="domain" description="HAMP" evidence="8">
    <location>
        <begin position="220"/>
        <end position="272"/>
    </location>
</feature>
<protein>
    <submittedName>
        <fullName evidence="9">Methyl-accepting chemotaxis protein</fullName>
    </submittedName>
</protein>
<organism evidence="9 10">
    <name type="scientific">Kineococcus glutinatus</name>
    <dbReference type="NCBI Taxonomy" id="1070872"/>
    <lineage>
        <taxon>Bacteria</taxon>
        <taxon>Bacillati</taxon>
        <taxon>Actinomycetota</taxon>
        <taxon>Actinomycetes</taxon>
        <taxon>Kineosporiales</taxon>
        <taxon>Kineosporiaceae</taxon>
        <taxon>Kineococcus</taxon>
    </lineage>
</organism>
<dbReference type="SMART" id="SM00283">
    <property type="entry name" value="MA"/>
    <property type="match status" value="1"/>
</dbReference>
<dbReference type="RefSeq" id="WP_345712192.1">
    <property type="nucleotide sequence ID" value="NZ_BAABIL010000253.1"/>
</dbReference>
<feature type="transmembrane region" description="Helical" evidence="6">
    <location>
        <begin position="199"/>
        <end position="218"/>
    </location>
</feature>
<dbReference type="InterPro" id="IPR003660">
    <property type="entry name" value="HAMP_dom"/>
</dbReference>
<dbReference type="SMART" id="SM00304">
    <property type="entry name" value="HAMP"/>
    <property type="match status" value="1"/>
</dbReference>
<keyword evidence="1 6" id="KW-0812">Transmembrane</keyword>
<gene>
    <name evidence="9" type="ORF">GCM10023225_18430</name>
</gene>
<keyword evidence="6" id="KW-0472">Membrane</keyword>
<feature type="domain" description="Methyl-accepting transducer" evidence="7">
    <location>
        <begin position="277"/>
        <end position="520"/>
    </location>
</feature>
<proteinExistence type="inferred from homology"/>
<sequence length="535" mass="55406">MSSLLRRARVGTRLALAFGVVLALLVATGAAALASISAQSRSLAEQRQMTQLLRFVDEQRFYNGDVSGWQVAYAWDARRIGLPEAVEDSSDNRAGFLTAKAALQEALAAAPTDLMTDGERELAAQVASLWDEYFASEERAVALYRSGDVVAAETEFLEVGFAAYADMLVATQELAESVETRASASAVEADAAADRSRTLVLAALVVAAALTVLLLVVLTRSVVGPLRRAVADLHRVAEGDLTVVPVVDGGDEFREMAEALEAAVTATRRTVGEVATSAREVAGMAEELAGRSQELSAANERAADDTDRAARSADVVSADVSTIATGAEELGSAINEISSGMAQSASVAREAVEAAEATRATVAELGDATRAIASVVGTITAIAEQTNLLALNATIEAARAGEMGKGFAVVAGEVKELAQQTGRATEDITRKVAAIERGSTDAAVTIGRIAEIIARIDDHQAAIAAAVEEQTATTGELVRTVTGAAEGTHEIAGVLSGVASAGAADRASLEQVRASVEALRETSGRLREAVGAFRV</sequence>
<evidence type="ECO:0000256" key="3">
    <source>
        <dbReference type="ARBA" id="ARBA00023224"/>
    </source>
</evidence>
<dbReference type="Pfam" id="PF00015">
    <property type="entry name" value="MCPsignal"/>
    <property type="match status" value="1"/>
</dbReference>
<dbReference type="PROSITE" id="PS50885">
    <property type="entry name" value="HAMP"/>
    <property type="match status" value="1"/>
</dbReference>
<accession>A0ABP9HU91</accession>
<dbReference type="PANTHER" id="PTHR32089:SF112">
    <property type="entry name" value="LYSOZYME-LIKE PROTEIN-RELATED"/>
    <property type="match status" value="1"/>
</dbReference>
<dbReference type="CDD" id="cd06225">
    <property type="entry name" value="HAMP"/>
    <property type="match status" value="1"/>
</dbReference>
<evidence type="ECO:0000256" key="6">
    <source>
        <dbReference type="SAM" id="Phobius"/>
    </source>
</evidence>
<dbReference type="PRINTS" id="PR00260">
    <property type="entry name" value="CHEMTRNSDUCR"/>
</dbReference>
<dbReference type="PANTHER" id="PTHR32089">
    <property type="entry name" value="METHYL-ACCEPTING CHEMOTAXIS PROTEIN MCPB"/>
    <property type="match status" value="1"/>
</dbReference>
<dbReference type="Gene3D" id="1.10.287.950">
    <property type="entry name" value="Methyl-accepting chemotaxis protein"/>
    <property type="match status" value="1"/>
</dbReference>
<evidence type="ECO:0000256" key="5">
    <source>
        <dbReference type="PROSITE-ProRule" id="PRU00284"/>
    </source>
</evidence>
<dbReference type="PROSITE" id="PS50111">
    <property type="entry name" value="CHEMOTAXIS_TRANSDUC_2"/>
    <property type="match status" value="1"/>
</dbReference>
<dbReference type="EMBL" id="BAABIL010000253">
    <property type="protein sequence ID" value="GAA4978185.1"/>
    <property type="molecule type" value="Genomic_DNA"/>
</dbReference>
<evidence type="ECO:0000313" key="10">
    <source>
        <dbReference type="Proteomes" id="UP001501195"/>
    </source>
</evidence>
<dbReference type="InterPro" id="IPR004090">
    <property type="entry name" value="Chemotax_Me-accpt_rcpt"/>
</dbReference>
<reference evidence="10" key="1">
    <citation type="journal article" date="2019" name="Int. J. Syst. Evol. Microbiol.">
        <title>The Global Catalogue of Microorganisms (GCM) 10K type strain sequencing project: providing services to taxonomists for standard genome sequencing and annotation.</title>
        <authorList>
            <consortium name="The Broad Institute Genomics Platform"/>
            <consortium name="The Broad Institute Genome Sequencing Center for Infectious Disease"/>
            <person name="Wu L."/>
            <person name="Ma J."/>
        </authorList>
    </citation>
    <scope>NUCLEOTIDE SEQUENCE [LARGE SCALE GENOMIC DNA]</scope>
    <source>
        <strain evidence="10">JCM 18126</strain>
    </source>
</reference>
<evidence type="ECO:0000313" key="9">
    <source>
        <dbReference type="EMBL" id="GAA4978185.1"/>
    </source>
</evidence>
<dbReference type="Pfam" id="PF00672">
    <property type="entry name" value="HAMP"/>
    <property type="match status" value="1"/>
</dbReference>
<evidence type="ECO:0000256" key="4">
    <source>
        <dbReference type="ARBA" id="ARBA00029447"/>
    </source>
</evidence>
<evidence type="ECO:0000256" key="1">
    <source>
        <dbReference type="ARBA" id="ARBA00022692"/>
    </source>
</evidence>
<dbReference type="InterPro" id="IPR004089">
    <property type="entry name" value="MCPsignal_dom"/>
</dbReference>
<keyword evidence="2 6" id="KW-1133">Transmembrane helix</keyword>
<dbReference type="SUPFAM" id="SSF58104">
    <property type="entry name" value="Methyl-accepting chemotaxis protein (MCP) signaling domain"/>
    <property type="match status" value="1"/>
</dbReference>